<proteinExistence type="predicted"/>
<reference evidence="1 2" key="1">
    <citation type="submission" date="2013-01" db="EMBL/GenBank/DDBJ databases">
        <title>The Genome Sequence of Clostridium innocuum 2959.</title>
        <authorList>
            <consortium name="The Broad Institute Genome Sequencing Platform"/>
            <person name="Earl A."/>
            <person name="Ward D."/>
            <person name="Feldgarden M."/>
            <person name="Gevers D."/>
            <person name="Courvalin P."/>
            <person name="Lambert T."/>
            <person name="Walker B."/>
            <person name="Young S.K."/>
            <person name="Zeng Q."/>
            <person name="Gargeya S."/>
            <person name="Fitzgerald M."/>
            <person name="Haas B."/>
            <person name="Abouelleil A."/>
            <person name="Alvarado L."/>
            <person name="Arachchi H.M."/>
            <person name="Berlin A.M."/>
            <person name="Chapman S.B."/>
            <person name="Dewar J."/>
            <person name="Goldberg J."/>
            <person name="Griggs A."/>
            <person name="Gujja S."/>
            <person name="Hansen M."/>
            <person name="Howarth C."/>
            <person name="Imamovic A."/>
            <person name="Larimer J."/>
            <person name="McCowan C."/>
            <person name="Murphy C."/>
            <person name="Neiman D."/>
            <person name="Pearson M."/>
            <person name="Priest M."/>
            <person name="Roberts A."/>
            <person name="Saif S."/>
            <person name="Shea T."/>
            <person name="Sisk P."/>
            <person name="Sykes S."/>
            <person name="Wortman J."/>
            <person name="Nusbaum C."/>
            <person name="Birren B."/>
        </authorList>
    </citation>
    <scope>NUCLEOTIDE SEQUENCE [LARGE SCALE GENOMIC DNA]</scope>
    <source>
        <strain evidence="1 2">2959</strain>
    </source>
</reference>
<comment type="caution">
    <text evidence="1">The sequence shown here is derived from an EMBL/GenBank/DDBJ whole genome shotgun (WGS) entry which is preliminary data.</text>
</comment>
<dbReference type="Gene3D" id="1.10.3290.10">
    <property type="entry name" value="Fido-like domain"/>
    <property type="match status" value="1"/>
</dbReference>
<dbReference type="Proteomes" id="UP000013051">
    <property type="component" value="Unassembled WGS sequence"/>
</dbReference>
<dbReference type="InterPro" id="IPR036597">
    <property type="entry name" value="Fido-like_dom_sf"/>
</dbReference>
<dbReference type="HOGENOM" id="CLU_3364875_0_0_9"/>
<dbReference type="AlphaFoldDB" id="N9WL32"/>
<accession>N9WL32</accession>
<keyword evidence="2" id="KW-1185">Reference proteome</keyword>
<organism evidence="1 2">
    <name type="scientific">[Clostridium] innocuum 2959</name>
    <dbReference type="NCBI Taxonomy" id="999413"/>
    <lineage>
        <taxon>Bacteria</taxon>
        <taxon>Bacillati</taxon>
        <taxon>Bacillota</taxon>
        <taxon>Clostridia</taxon>
        <taxon>Eubacteriales</taxon>
        <taxon>Clostridiaceae</taxon>
        <taxon>Clostridium</taxon>
    </lineage>
</organism>
<name>N9WL32_CLOIN</name>
<gene>
    <name evidence="1" type="ORF">HMPREF1094_00688</name>
</gene>
<dbReference type="EMBL" id="AGYV01000001">
    <property type="protein sequence ID" value="ENY88237.1"/>
    <property type="molecule type" value="Genomic_DNA"/>
</dbReference>
<protein>
    <submittedName>
        <fullName evidence="1">Uncharacterized protein</fullName>
    </submittedName>
</protein>
<evidence type="ECO:0000313" key="2">
    <source>
        <dbReference type="Proteomes" id="UP000013051"/>
    </source>
</evidence>
<evidence type="ECO:0000313" key="1">
    <source>
        <dbReference type="EMBL" id="ENY88237.1"/>
    </source>
</evidence>
<sequence>MNYYFMIHDIAPVIIYNEDKPAYYRALEAFDHKVI</sequence>